<gene>
    <name evidence="2" type="ORF">BFL37_09495</name>
</gene>
<reference evidence="2 3" key="1">
    <citation type="submission" date="2016-08" db="EMBL/GenBank/DDBJ databases">
        <title>Genome sequence of Clavibacter michiganensis spp strain CFBP8019.</title>
        <authorList>
            <person name="Thapa S.P."/>
            <person name="Coaker G."/>
            <person name="Jacques M.-A."/>
        </authorList>
    </citation>
    <scope>NUCLEOTIDE SEQUENCE [LARGE SCALE GENOMIC DNA]</scope>
    <source>
        <strain evidence="2">CFBP8019</strain>
    </source>
</reference>
<protein>
    <submittedName>
        <fullName evidence="2">Uncharacterized protein</fullName>
    </submittedName>
</protein>
<dbReference type="AlphaFoldDB" id="A0A251YIQ4"/>
<dbReference type="Proteomes" id="UP000195101">
    <property type="component" value="Unassembled WGS sequence"/>
</dbReference>
<feature type="transmembrane region" description="Helical" evidence="1">
    <location>
        <begin position="47"/>
        <end position="72"/>
    </location>
</feature>
<keyword evidence="1" id="KW-0812">Transmembrane</keyword>
<proteinExistence type="predicted"/>
<keyword evidence="1" id="KW-1133">Transmembrane helix</keyword>
<name>A0A251YIQ4_9MICO</name>
<sequence>MTRPAADPAARIRATRRVLVVVHAVLAVSQAVVGVLASTLTDASDGIRALGVVMFVSAALSAVLCALFVVALRRSR</sequence>
<evidence type="ECO:0000313" key="3">
    <source>
        <dbReference type="Proteomes" id="UP000195101"/>
    </source>
</evidence>
<evidence type="ECO:0000313" key="2">
    <source>
        <dbReference type="EMBL" id="OUE24131.1"/>
    </source>
</evidence>
<comment type="caution">
    <text evidence="2">The sequence shown here is derived from an EMBL/GenBank/DDBJ whole genome shotgun (WGS) entry which is preliminary data.</text>
</comment>
<evidence type="ECO:0000256" key="1">
    <source>
        <dbReference type="SAM" id="Phobius"/>
    </source>
</evidence>
<keyword evidence="1" id="KW-0472">Membrane</keyword>
<accession>A0A251YIQ4</accession>
<keyword evidence="3" id="KW-1185">Reference proteome</keyword>
<dbReference type="RefSeq" id="WP_086514891.1">
    <property type="nucleotide sequence ID" value="NZ_MDJZ01000016.1"/>
</dbReference>
<dbReference type="EMBL" id="MDJZ01000016">
    <property type="protein sequence ID" value="OUE24131.1"/>
    <property type="molecule type" value="Genomic_DNA"/>
</dbReference>
<organism evidence="2 3">
    <name type="scientific">Clavibacter michiganensis</name>
    <dbReference type="NCBI Taxonomy" id="28447"/>
    <lineage>
        <taxon>Bacteria</taxon>
        <taxon>Bacillati</taxon>
        <taxon>Actinomycetota</taxon>
        <taxon>Actinomycetes</taxon>
        <taxon>Micrococcales</taxon>
        <taxon>Microbacteriaceae</taxon>
        <taxon>Clavibacter</taxon>
    </lineage>
</organism>